<name>A0ABS2A965_9ACTN</name>
<protein>
    <submittedName>
        <fullName evidence="2">Universal stress protein</fullName>
    </submittedName>
</protein>
<dbReference type="CDD" id="cd00293">
    <property type="entry name" value="USP-like"/>
    <property type="match status" value="1"/>
</dbReference>
<evidence type="ECO:0000313" key="2">
    <source>
        <dbReference type="EMBL" id="MBM2616362.1"/>
    </source>
</evidence>
<dbReference type="InterPro" id="IPR006016">
    <property type="entry name" value="UspA"/>
</dbReference>
<dbReference type="Pfam" id="PF00582">
    <property type="entry name" value="Usp"/>
    <property type="match status" value="1"/>
</dbReference>
<gene>
    <name evidence="2" type="ORF">JIG36_12420</name>
</gene>
<organism evidence="2 3">
    <name type="scientific">Paractinoplanes ovalisporus</name>
    <dbReference type="NCBI Taxonomy" id="2810368"/>
    <lineage>
        <taxon>Bacteria</taxon>
        <taxon>Bacillati</taxon>
        <taxon>Actinomycetota</taxon>
        <taxon>Actinomycetes</taxon>
        <taxon>Micromonosporales</taxon>
        <taxon>Micromonosporaceae</taxon>
        <taxon>Paractinoplanes</taxon>
    </lineage>
</organism>
<feature type="domain" description="UspA" evidence="1">
    <location>
        <begin position="11"/>
        <end position="141"/>
    </location>
</feature>
<proteinExistence type="predicted"/>
<dbReference type="EMBL" id="JAENHP010000003">
    <property type="protein sequence ID" value="MBM2616362.1"/>
    <property type="molecule type" value="Genomic_DNA"/>
</dbReference>
<dbReference type="RefSeq" id="WP_203376260.1">
    <property type="nucleotide sequence ID" value="NZ_JAENHP010000003.1"/>
</dbReference>
<dbReference type="InterPro" id="IPR014729">
    <property type="entry name" value="Rossmann-like_a/b/a_fold"/>
</dbReference>
<keyword evidence="3" id="KW-1185">Reference proteome</keyword>
<reference evidence="2 3" key="1">
    <citation type="submission" date="2021-01" db="EMBL/GenBank/DDBJ databases">
        <title>Actinoplanes sp. nov. LDG1-06 isolated from lichen.</title>
        <authorList>
            <person name="Saeng-In P."/>
            <person name="Phongsopitanun W."/>
            <person name="Kanchanasin P."/>
            <person name="Yuki M."/>
            <person name="Kudo T."/>
            <person name="Ohkuma M."/>
            <person name="Tanasupawat S."/>
        </authorList>
    </citation>
    <scope>NUCLEOTIDE SEQUENCE [LARGE SCALE GENOMIC DNA]</scope>
    <source>
        <strain evidence="2 3">LDG1-06</strain>
    </source>
</reference>
<sequence length="287" mass="29958">MPTDPPPVAERPVLAGVNGSDTATALVDFAAVEAARYDAPLTLVHVWPGRYTGAFRGRSAMPSPADAQRLLSLAAARACLAVPGLRVRNRLLDGGAGALLEEASAGARLLIVGHRDQPDARSAWGSTTAYLAYRSACPLLIRRGPARDAGPVVVAVSLRRTGDETLAFAFERAALVGCPLSVVHMWTTSRADAEQSLGEALRDAAARFPAVPVEPLVVSASEMPRTIEQSLRRGRLMVAGTGRGGSFAELLCNARDPHLGTPATCPTVLVPQVGPKDPGGPGPATRR</sequence>
<evidence type="ECO:0000313" key="3">
    <source>
        <dbReference type="Proteomes" id="UP000632138"/>
    </source>
</evidence>
<dbReference type="Proteomes" id="UP000632138">
    <property type="component" value="Unassembled WGS sequence"/>
</dbReference>
<evidence type="ECO:0000259" key="1">
    <source>
        <dbReference type="Pfam" id="PF00582"/>
    </source>
</evidence>
<comment type="caution">
    <text evidence="2">The sequence shown here is derived from an EMBL/GenBank/DDBJ whole genome shotgun (WGS) entry which is preliminary data.</text>
</comment>
<accession>A0ABS2A965</accession>
<dbReference type="Gene3D" id="3.40.50.620">
    <property type="entry name" value="HUPs"/>
    <property type="match status" value="2"/>
</dbReference>
<dbReference type="SUPFAM" id="SSF52402">
    <property type="entry name" value="Adenine nucleotide alpha hydrolases-like"/>
    <property type="match status" value="2"/>
</dbReference>